<feature type="domain" description="YCII-related" evidence="2">
    <location>
        <begin position="3"/>
        <end position="98"/>
    </location>
</feature>
<dbReference type="EMBL" id="JBHSRF010000073">
    <property type="protein sequence ID" value="MFC6085944.1"/>
    <property type="molecule type" value="Genomic_DNA"/>
</dbReference>
<accession>A0ABW1NRG6</accession>
<reference evidence="4" key="1">
    <citation type="journal article" date="2019" name="Int. J. Syst. Evol. Microbiol.">
        <title>The Global Catalogue of Microorganisms (GCM) 10K type strain sequencing project: providing services to taxonomists for standard genome sequencing and annotation.</title>
        <authorList>
            <consortium name="The Broad Institute Genomics Platform"/>
            <consortium name="The Broad Institute Genome Sequencing Center for Infectious Disease"/>
            <person name="Wu L."/>
            <person name="Ma J."/>
        </authorList>
    </citation>
    <scope>NUCLEOTIDE SEQUENCE [LARGE SCALE GENOMIC DNA]</scope>
    <source>
        <strain evidence="4">JCM 30346</strain>
    </source>
</reference>
<dbReference type="PANTHER" id="PTHR35174:SF3">
    <property type="entry name" value="BLL7171 PROTEIN"/>
    <property type="match status" value="1"/>
</dbReference>
<dbReference type="InterPro" id="IPR011008">
    <property type="entry name" value="Dimeric_a/b-barrel"/>
</dbReference>
<name>A0ABW1NRG6_9ACTN</name>
<evidence type="ECO:0000313" key="4">
    <source>
        <dbReference type="Proteomes" id="UP001596137"/>
    </source>
</evidence>
<protein>
    <submittedName>
        <fullName evidence="3">YciI family protein</fullName>
    </submittedName>
</protein>
<dbReference type="InterPro" id="IPR005545">
    <property type="entry name" value="YCII"/>
</dbReference>
<dbReference type="Gene3D" id="3.30.70.1060">
    <property type="entry name" value="Dimeric alpha+beta barrel"/>
    <property type="match status" value="1"/>
</dbReference>
<proteinExistence type="inferred from homology"/>
<keyword evidence="4" id="KW-1185">Reference proteome</keyword>
<dbReference type="SUPFAM" id="SSF54909">
    <property type="entry name" value="Dimeric alpha+beta barrel"/>
    <property type="match status" value="1"/>
</dbReference>
<dbReference type="Proteomes" id="UP001596137">
    <property type="component" value="Unassembled WGS sequence"/>
</dbReference>
<dbReference type="RefSeq" id="WP_380760624.1">
    <property type="nucleotide sequence ID" value="NZ_JBHSRF010000073.1"/>
</dbReference>
<comment type="similarity">
    <text evidence="1">Belongs to the YciI family.</text>
</comment>
<evidence type="ECO:0000259" key="2">
    <source>
        <dbReference type="Pfam" id="PF03795"/>
    </source>
</evidence>
<evidence type="ECO:0000256" key="1">
    <source>
        <dbReference type="ARBA" id="ARBA00007689"/>
    </source>
</evidence>
<organism evidence="3 4">
    <name type="scientific">Sphaerisporangium aureirubrum</name>
    <dbReference type="NCBI Taxonomy" id="1544736"/>
    <lineage>
        <taxon>Bacteria</taxon>
        <taxon>Bacillati</taxon>
        <taxon>Actinomycetota</taxon>
        <taxon>Actinomycetes</taxon>
        <taxon>Streptosporangiales</taxon>
        <taxon>Streptosporangiaceae</taxon>
        <taxon>Sphaerisporangium</taxon>
    </lineage>
</organism>
<evidence type="ECO:0000313" key="3">
    <source>
        <dbReference type="EMBL" id="MFC6085944.1"/>
    </source>
</evidence>
<gene>
    <name evidence="3" type="ORF">ACFP1K_32590</name>
</gene>
<sequence>MQHYMLTIYQPDGPAPGPEVMDPIMRRLAALNREMKEAGAWVFNGALHDPATATVLRPKDGDVLMTDGPYTEGKEHIGGFTIIQAPDLDAALGWGRKLAEAIGLLPIEVRPFHGVGA</sequence>
<dbReference type="Pfam" id="PF03795">
    <property type="entry name" value="YCII"/>
    <property type="match status" value="1"/>
</dbReference>
<dbReference type="PANTHER" id="PTHR35174">
    <property type="entry name" value="BLL7171 PROTEIN-RELATED"/>
    <property type="match status" value="1"/>
</dbReference>
<comment type="caution">
    <text evidence="3">The sequence shown here is derived from an EMBL/GenBank/DDBJ whole genome shotgun (WGS) entry which is preliminary data.</text>
</comment>